<dbReference type="WBParaSite" id="PEQ_0001317301-mRNA-1">
    <property type="protein sequence ID" value="PEQ_0001317301-mRNA-1"/>
    <property type="gene ID" value="PEQ_0001317301"/>
</dbReference>
<name>A0A914S3J6_PAREQ</name>
<organism evidence="1 2">
    <name type="scientific">Parascaris equorum</name>
    <name type="common">Equine roundworm</name>
    <dbReference type="NCBI Taxonomy" id="6256"/>
    <lineage>
        <taxon>Eukaryota</taxon>
        <taxon>Metazoa</taxon>
        <taxon>Ecdysozoa</taxon>
        <taxon>Nematoda</taxon>
        <taxon>Chromadorea</taxon>
        <taxon>Rhabditida</taxon>
        <taxon>Spirurina</taxon>
        <taxon>Ascaridomorpha</taxon>
        <taxon>Ascaridoidea</taxon>
        <taxon>Ascarididae</taxon>
        <taxon>Parascaris</taxon>
    </lineage>
</organism>
<sequence length="70" mass="7872">LFCSCLVSLFHPRISLSCLEIIFSHPLLISHSLPQRFISIPKTFTATFIVMIELRGGSAEKKSIRNALLE</sequence>
<accession>A0A914S3J6</accession>
<protein>
    <submittedName>
        <fullName evidence="2">Ovule protein</fullName>
    </submittedName>
</protein>
<reference evidence="2" key="1">
    <citation type="submission" date="2022-11" db="UniProtKB">
        <authorList>
            <consortium name="WormBaseParasite"/>
        </authorList>
    </citation>
    <scope>IDENTIFICATION</scope>
</reference>
<dbReference type="AlphaFoldDB" id="A0A914S3J6"/>
<dbReference type="Proteomes" id="UP000887564">
    <property type="component" value="Unplaced"/>
</dbReference>
<keyword evidence="1" id="KW-1185">Reference proteome</keyword>
<proteinExistence type="predicted"/>
<evidence type="ECO:0000313" key="2">
    <source>
        <dbReference type="WBParaSite" id="PEQ_0001317301-mRNA-1"/>
    </source>
</evidence>
<evidence type="ECO:0000313" key="1">
    <source>
        <dbReference type="Proteomes" id="UP000887564"/>
    </source>
</evidence>